<dbReference type="Gene3D" id="3.20.20.20">
    <property type="entry name" value="Dihydropteroate synthase-like"/>
    <property type="match status" value="1"/>
</dbReference>
<keyword evidence="7 12" id="KW-0808">Transferase</keyword>
<proteinExistence type="inferred from homology"/>
<evidence type="ECO:0000259" key="13">
    <source>
        <dbReference type="PROSITE" id="PS50972"/>
    </source>
</evidence>
<dbReference type="CDD" id="cd00739">
    <property type="entry name" value="DHPS"/>
    <property type="match status" value="1"/>
</dbReference>
<evidence type="ECO:0000313" key="14">
    <source>
        <dbReference type="EMBL" id="KTC96977.1"/>
    </source>
</evidence>
<dbReference type="InterPro" id="IPR006390">
    <property type="entry name" value="DHP_synth_dom"/>
</dbReference>
<dbReference type="PROSITE" id="PS00792">
    <property type="entry name" value="DHPS_1"/>
    <property type="match status" value="1"/>
</dbReference>
<dbReference type="GO" id="GO:0046654">
    <property type="term" value="P:tetrahydrofolate biosynthetic process"/>
    <property type="evidence" value="ECO:0007669"/>
    <property type="project" value="UniProtKB-UniPathway"/>
</dbReference>
<comment type="cofactor">
    <cofactor evidence="2 12">
        <name>Mg(2+)</name>
        <dbReference type="ChEBI" id="CHEBI:18420"/>
    </cofactor>
</comment>
<protein>
    <recommendedName>
        <fullName evidence="6 12">Dihydropteroate synthase</fullName>
        <shortName evidence="12">DHPS</shortName>
        <ecNumber evidence="5 12">2.5.1.15</ecNumber>
    </recommendedName>
    <alternativeName>
        <fullName evidence="11 12">Dihydropteroate pyrophosphorylase</fullName>
    </alternativeName>
</protein>
<dbReference type="PANTHER" id="PTHR20941:SF1">
    <property type="entry name" value="FOLIC ACID SYNTHESIS PROTEIN FOL1"/>
    <property type="match status" value="1"/>
</dbReference>
<dbReference type="STRING" id="453.Lfee_1889"/>
<evidence type="ECO:0000313" key="17">
    <source>
        <dbReference type="Proteomes" id="UP000251942"/>
    </source>
</evidence>
<evidence type="ECO:0000256" key="6">
    <source>
        <dbReference type="ARBA" id="ARBA00016919"/>
    </source>
</evidence>
<evidence type="ECO:0000313" key="15">
    <source>
        <dbReference type="EMBL" id="SPX61586.1"/>
    </source>
</evidence>
<keyword evidence="10 12" id="KW-0289">Folate biosynthesis</keyword>
<feature type="domain" description="Pterin-binding" evidence="13">
    <location>
        <begin position="25"/>
        <end position="279"/>
    </location>
</feature>
<dbReference type="UniPathway" id="UPA00077">
    <property type="reaction ID" value="UER00156"/>
</dbReference>
<evidence type="ECO:0000256" key="8">
    <source>
        <dbReference type="ARBA" id="ARBA00022723"/>
    </source>
</evidence>
<dbReference type="GO" id="GO:0046872">
    <property type="term" value="F:metal ion binding"/>
    <property type="evidence" value="ECO:0007669"/>
    <property type="project" value="UniProtKB-KW"/>
</dbReference>
<dbReference type="NCBIfam" id="TIGR01496">
    <property type="entry name" value="DHPS"/>
    <property type="match status" value="1"/>
</dbReference>
<keyword evidence="16" id="KW-1185">Reference proteome</keyword>
<accession>A0A0W0TN16</accession>
<dbReference type="EMBL" id="LNYB01000080">
    <property type="protein sequence ID" value="KTC96977.1"/>
    <property type="molecule type" value="Genomic_DNA"/>
</dbReference>
<dbReference type="AlphaFoldDB" id="A0A0W0TN16"/>
<evidence type="ECO:0000256" key="4">
    <source>
        <dbReference type="ARBA" id="ARBA00009503"/>
    </source>
</evidence>
<dbReference type="OrthoDB" id="9811744at2"/>
<dbReference type="FunFam" id="3.20.20.20:FF:000006">
    <property type="entry name" value="Dihydropteroate synthase"/>
    <property type="match status" value="1"/>
</dbReference>
<evidence type="ECO:0000256" key="12">
    <source>
        <dbReference type="RuleBase" id="RU361205"/>
    </source>
</evidence>
<evidence type="ECO:0000256" key="9">
    <source>
        <dbReference type="ARBA" id="ARBA00022842"/>
    </source>
</evidence>
<dbReference type="PANTHER" id="PTHR20941">
    <property type="entry name" value="FOLATE SYNTHESIS PROTEINS"/>
    <property type="match status" value="1"/>
</dbReference>
<comment type="pathway">
    <text evidence="3 12">Cofactor biosynthesis; tetrahydrofolate biosynthesis; 7,8-dihydrofolate from 2-amino-4-hydroxy-6-hydroxymethyl-7,8-dihydropteridine diphosphate and 4-aminobenzoate: step 1/2.</text>
</comment>
<keyword evidence="9 12" id="KW-0460">Magnesium</keyword>
<evidence type="ECO:0000256" key="7">
    <source>
        <dbReference type="ARBA" id="ARBA00022679"/>
    </source>
</evidence>
<name>A0A0W0TN16_9GAMM</name>
<dbReference type="PROSITE" id="PS50972">
    <property type="entry name" value="PTERIN_BINDING"/>
    <property type="match status" value="1"/>
</dbReference>
<evidence type="ECO:0000313" key="16">
    <source>
        <dbReference type="Proteomes" id="UP000054698"/>
    </source>
</evidence>
<dbReference type="SUPFAM" id="SSF51717">
    <property type="entry name" value="Dihydropteroate synthetase-like"/>
    <property type="match status" value="1"/>
</dbReference>
<comment type="similarity">
    <text evidence="4 12">Belongs to the DHPS family.</text>
</comment>
<reference evidence="15 17" key="2">
    <citation type="submission" date="2018-06" db="EMBL/GenBank/DDBJ databases">
        <authorList>
            <consortium name="Pathogen Informatics"/>
            <person name="Doyle S."/>
        </authorList>
    </citation>
    <scope>NUCLEOTIDE SEQUENCE [LARGE SCALE GENOMIC DNA]</scope>
    <source>
        <strain evidence="15 17">NCTC12022</strain>
    </source>
</reference>
<dbReference type="Proteomes" id="UP000251942">
    <property type="component" value="Unassembled WGS sequence"/>
</dbReference>
<evidence type="ECO:0000256" key="3">
    <source>
        <dbReference type="ARBA" id="ARBA00004763"/>
    </source>
</evidence>
<dbReference type="EC" id="2.5.1.15" evidence="5 12"/>
<dbReference type="InterPro" id="IPR000489">
    <property type="entry name" value="Pterin-binding_dom"/>
</dbReference>
<reference evidence="14 16" key="1">
    <citation type="submission" date="2015-11" db="EMBL/GenBank/DDBJ databases">
        <title>Genomic analysis of 38 Legionella species identifies large and diverse effector repertoires.</title>
        <authorList>
            <person name="Burstein D."/>
            <person name="Amaro F."/>
            <person name="Zusman T."/>
            <person name="Lifshitz Z."/>
            <person name="Cohen O."/>
            <person name="Gilbert J.A."/>
            <person name="Pupko T."/>
            <person name="Shuman H.A."/>
            <person name="Segal G."/>
        </authorList>
    </citation>
    <scope>NUCLEOTIDE SEQUENCE [LARGE SCALE GENOMIC DNA]</scope>
    <source>
        <strain evidence="14 16">WO-44C</strain>
    </source>
</reference>
<dbReference type="GO" id="GO:0004156">
    <property type="term" value="F:dihydropteroate synthase activity"/>
    <property type="evidence" value="ECO:0007669"/>
    <property type="project" value="UniProtKB-EC"/>
</dbReference>
<dbReference type="PROSITE" id="PS00793">
    <property type="entry name" value="DHPS_2"/>
    <property type="match status" value="1"/>
</dbReference>
<gene>
    <name evidence="14" type="primary">folP</name>
    <name evidence="14" type="ORF">Lfee_1889</name>
    <name evidence="15" type="ORF">NCTC12022_02327</name>
</gene>
<dbReference type="EMBL" id="UASS01000022">
    <property type="protein sequence ID" value="SPX61586.1"/>
    <property type="molecule type" value="Genomic_DNA"/>
</dbReference>
<dbReference type="InterPro" id="IPR011005">
    <property type="entry name" value="Dihydropteroate_synth-like_sf"/>
</dbReference>
<comment type="function">
    <text evidence="12">Catalyzes the condensation of para-aminobenzoate (pABA) with 6-hydroxymethyl-7,8-dihydropterin diphosphate (DHPt-PP) to form 7,8-dihydropteroate (H2Pte), the immediate precursor of folate derivatives.</text>
</comment>
<keyword evidence="8 12" id="KW-0479">Metal-binding</keyword>
<dbReference type="Proteomes" id="UP000054698">
    <property type="component" value="Unassembled WGS sequence"/>
</dbReference>
<dbReference type="RefSeq" id="WP_058446134.1">
    <property type="nucleotide sequence ID" value="NZ_CAAAHT010000007.1"/>
</dbReference>
<evidence type="ECO:0000256" key="1">
    <source>
        <dbReference type="ARBA" id="ARBA00000012"/>
    </source>
</evidence>
<dbReference type="GO" id="GO:0005829">
    <property type="term" value="C:cytosol"/>
    <property type="evidence" value="ECO:0007669"/>
    <property type="project" value="TreeGrafter"/>
</dbReference>
<dbReference type="GO" id="GO:0046656">
    <property type="term" value="P:folic acid biosynthetic process"/>
    <property type="evidence" value="ECO:0007669"/>
    <property type="project" value="UniProtKB-KW"/>
</dbReference>
<comment type="catalytic activity">
    <reaction evidence="1">
        <text>(7,8-dihydropterin-6-yl)methyl diphosphate + 4-aminobenzoate = 7,8-dihydropteroate + diphosphate</text>
        <dbReference type="Rhea" id="RHEA:19949"/>
        <dbReference type="ChEBI" id="CHEBI:17836"/>
        <dbReference type="ChEBI" id="CHEBI:17839"/>
        <dbReference type="ChEBI" id="CHEBI:33019"/>
        <dbReference type="ChEBI" id="CHEBI:72950"/>
        <dbReference type="EC" id="2.5.1.15"/>
    </reaction>
</comment>
<dbReference type="Pfam" id="PF00809">
    <property type="entry name" value="Pterin_bind"/>
    <property type="match status" value="1"/>
</dbReference>
<dbReference type="PATRIC" id="fig|453.4.peg.2073"/>
<evidence type="ECO:0000256" key="11">
    <source>
        <dbReference type="ARBA" id="ARBA00030193"/>
    </source>
</evidence>
<sequence>MNREQLEQWCEFHQSTNNREVLRKPLIMGVLNITPDSFSDGGQYYNAPQKAVARAQQMIAEGADIIDIGGESSRPGASPVGSAEELARVIPLIKALRAESDVCISIDTTKADVMAHAVAAGASMINDISALAGNESLETAATLGVPVCLMHMQGRPDSMQNNPHYSGNVVDEVNLFFQQRVECCLAAGIKTKHLILDPGFGFGKTPEHNLFMVKRLAAFKQHNLPLMLGASRKSTLGYLTGKPVNQRLASGLAIALFAMLQGVGIIRTHDVAETYQALLTMHAINQADKE</sequence>
<organism evidence="14 16">
    <name type="scientific">Legionella feeleii</name>
    <dbReference type="NCBI Taxonomy" id="453"/>
    <lineage>
        <taxon>Bacteria</taxon>
        <taxon>Pseudomonadati</taxon>
        <taxon>Pseudomonadota</taxon>
        <taxon>Gammaproteobacteria</taxon>
        <taxon>Legionellales</taxon>
        <taxon>Legionellaceae</taxon>
        <taxon>Legionella</taxon>
    </lineage>
</organism>
<evidence type="ECO:0000256" key="2">
    <source>
        <dbReference type="ARBA" id="ARBA00001946"/>
    </source>
</evidence>
<evidence type="ECO:0000256" key="10">
    <source>
        <dbReference type="ARBA" id="ARBA00022909"/>
    </source>
</evidence>
<dbReference type="InterPro" id="IPR045031">
    <property type="entry name" value="DHP_synth-like"/>
</dbReference>
<evidence type="ECO:0000256" key="5">
    <source>
        <dbReference type="ARBA" id="ARBA00012458"/>
    </source>
</evidence>